<dbReference type="PANTHER" id="PTHR48019">
    <property type="entry name" value="SERUM RESPONSE FACTOR HOMOLOG"/>
    <property type="match status" value="1"/>
</dbReference>
<evidence type="ECO:0000259" key="6">
    <source>
        <dbReference type="PROSITE" id="PS50066"/>
    </source>
</evidence>
<dbReference type="SUPFAM" id="SSF55455">
    <property type="entry name" value="SRF-like"/>
    <property type="match status" value="1"/>
</dbReference>
<evidence type="ECO:0000256" key="4">
    <source>
        <dbReference type="ARBA" id="ARBA00023163"/>
    </source>
</evidence>
<dbReference type="InterPro" id="IPR033896">
    <property type="entry name" value="MEF2-like_N"/>
</dbReference>
<proteinExistence type="predicted"/>
<gene>
    <name evidence="8" type="ORF">FH972_006931</name>
</gene>
<dbReference type="InterPro" id="IPR002487">
    <property type="entry name" value="TF_Kbox"/>
</dbReference>
<dbReference type="Pfam" id="PF00319">
    <property type="entry name" value="SRF-TF"/>
    <property type="match status" value="1"/>
</dbReference>
<dbReference type="EMBL" id="CM017322">
    <property type="protein sequence ID" value="KAE8010568.1"/>
    <property type="molecule type" value="Genomic_DNA"/>
</dbReference>
<evidence type="ECO:0000256" key="1">
    <source>
        <dbReference type="ARBA" id="ARBA00004123"/>
    </source>
</evidence>
<evidence type="ECO:0000256" key="2">
    <source>
        <dbReference type="ARBA" id="ARBA00023015"/>
    </source>
</evidence>
<dbReference type="SMART" id="SM00432">
    <property type="entry name" value="MADS"/>
    <property type="match status" value="1"/>
</dbReference>
<evidence type="ECO:0000313" key="8">
    <source>
        <dbReference type="EMBL" id="KAE8010568.1"/>
    </source>
</evidence>
<dbReference type="AlphaFoldDB" id="A0A5N6QVM0"/>
<dbReference type="Proteomes" id="UP000327013">
    <property type="component" value="Chromosome 2"/>
</dbReference>
<dbReference type="GO" id="GO:0003700">
    <property type="term" value="F:DNA-binding transcription factor activity"/>
    <property type="evidence" value="ECO:0007669"/>
    <property type="project" value="InterPro"/>
</dbReference>
<dbReference type="Pfam" id="PF01486">
    <property type="entry name" value="K-box"/>
    <property type="match status" value="1"/>
</dbReference>
<dbReference type="InterPro" id="IPR050142">
    <property type="entry name" value="MADS-box/MEF2_TF"/>
</dbReference>
<accession>A0A5N6QVM0</accession>
<protein>
    <recommendedName>
        <fullName evidence="10">MADS-box domain-containing protein</fullName>
    </recommendedName>
</protein>
<evidence type="ECO:0000259" key="7">
    <source>
        <dbReference type="PROSITE" id="PS51297"/>
    </source>
</evidence>
<evidence type="ECO:0000313" key="9">
    <source>
        <dbReference type="Proteomes" id="UP000327013"/>
    </source>
</evidence>
<dbReference type="Gene3D" id="3.40.1810.10">
    <property type="entry name" value="Transcription factor, MADS-box"/>
    <property type="match status" value="1"/>
</dbReference>
<evidence type="ECO:0000256" key="3">
    <source>
        <dbReference type="ARBA" id="ARBA00023125"/>
    </source>
</evidence>
<keyword evidence="2" id="KW-0805">Transcription regulation</keyword>
<dbReference type="InterPro" id="IPR002100">
    <property type="entry name" value="TF_MADSbox"/>
</dbReference>
<dbReference type="PROSITE" id="PS51297">
    <property type="entry name" value="K_BOX"/>
    <property type="match status" value="1"/>
</dbReference>
<evidence type="ECO:0008006" key="10">
    <source>
        <dbReference type="Google" id="ProtNLM"/>
    </source>
</evidence>
<dbReference type="GO" id="GO:0045944">
    <property type="term" value="P:positive regulation of transcription by RNA polymerase II"/>
    <property type="evidence" value="ECO:0007669"/>
    <property type="project" value="InterPro"/>
</dbReference>
<dbReference type="InterPro" id="IPR036879">
    <property type="entry name" value="TF_MADSbox_sf"/>
</dbReference>
<dbReference type="GO" id="GO:0005634">
    <property type="term" value="C:nucleus"/>
    <property type="evidence" value="ECO:0007669"/>
    <property type="project" value="UniProtKB-SubCell"/>
</dbReference>
<evidence type="ECO:0000256" key="5">
    <source>
        <dbReference type="ARBA" id="ARBA00023242"/>
    </source>
</evidence>
<name>A0A5N6QVM0_9ROSI</name>
<keyword evidence="4" id="KW-0804">Transcription</keyword>
<keyword evidence="9" id="KW-1185">Reference proteome</keyword>
<dbReference type="PROSITE" id="PS50066">
    <property type="entry name" value="MADS_BOX_2"/>
    <property type="match status" value="1"/>
</dbReference>
<reference evidence="8 9" key="1">
    <citation type="submission" date="2019-06" db="EMBL/GenBank/DDBJ databases">
        <title>A chromosomal-level reference genome of Carpinus fangiana (Coryloideae, Betulaceae).</title>
        <authorList>
            <person name="Yang X."/>
            <person name="Wang Z."/>
            <person name="Zhang L."/>
            <person name="Hao G."/>
            <person name="Liu J."/>
            <person name="Yang Y."/>
        </authorList>
    </citation>
    <scope>NUCLEOTIDE SEQUENCE [LARGE SCALE GENOMIC DNA]</scope>
    <source>
        <strain evidence="8">Cfa_2016G</strain>
        <tissue evidence="8">Leaf</tissue>
    </source>
</reference>
<keyword evidence="3" id="KW-0238">DNA-binding</keyword>
<feature type="domain" description="MADS-box" evidence="6">
    <location>
        <begin position="1"/>
        <end position="61"/>
    </location>
</feature>
<comment type="subcellular location">
    <subcellularLocation>
        <location evidence="1">Nucleus</location>
    </subcellularLocation>
</comment>
<dbReference type="PRINTS" id="PR00404">
    <property type="entry name" value="MADSDOMAIN"/>
</dbReference>
<dbReference type="OrthoDB" id="1898716at2759"/>
<sequence length="222" mass="25870">MGRGKIEIKRIENQTNRQVTYSKRRNGLIKKAQELTVLCDAKVSLIMLSSNDKLHEYTSPTTTTKNIYDLYQKSKDIDLWSSHFERMLEELKKQKDINHRLNREIRQRLGQDLTDASFEELRRLELKTFASKEVVRARKNHVLKISIDTFKKKTKHLEERNYSLQLDLREKSADPQYGLVENGGDHESEMAVANGDSNLDAFRHLNLNDVRGEFGSKDLHLA</sequence>
<dbReference type="GO" id="GO:0046983">
    <property type="term" value="F:protein dimerization activity"/>
    <property type="evidence" value="ECO:0007669"/>
    <property type="project" value="InterPro"/>
</dbReference>
<dbReference type="PROSITE" id="PS00350">
    <property type="entry name" value="MADS_BOX_1"/>
    <property type="match status" value="1"/>
</dbReference>
<dbReference type="GO" id="GO:0000977">
    <property type="term" value="F:RNA polymerase II transcription regulatory region sequence-specific DNA binding"/>
    <property type="evidence" value="ECO:0007669"/>
    <property type="project" value="InterPro"/>
</dbReference>
<keyword evidence="5" id="KW-0539">Nucleus</keyword>
<organism evidence="8 9">
    <name type="scientific">Carpinus fangiana</name>
    <dbReference type="NCBI Taxonomy" id="176857"/>
    <lineage>
        <taxon>Eukaryota</taxon>
        <taxon>Viridiplantae</taxon>
        <taxon>Streptophyta</taxon>
        <taxon>Embryophyta</taxon>
        <taxon>Tracheophyta</taxon>
        <taxon>Spermatophyta</taxon>
        <taxon>Magnoliopsida</taxon>
        <taxon>eudicotyledons</taxon>
        <taxon>Gunneridae</taxon>
        <taxon>Pentapetalae</taxon>
        <taxon>rosids</taxon>
        <taxon>fabids</taxon>
        <taxon>Fagales</taxon>
        <taxon>Betulaceae</taxon>
        <taxon>Carpinus</taxon>
    </lineage>
</organism>
<dbReference type="CDD" id="cd00265">
    <property type="entry name" value="MADS_MEF2_like"/>
    <property type="match status" value="1"/>
</dbReference>
<feature type="domain" description="K-box" evidence="7">
    <location>
        <begin position="84"/>
        <end position="174"/>
    </location>
</feature>